<dbReference type="InterPro" id="IPR007263">
    <property type="entry name" value="DCC1-like"/>
</dbReference>
<name>A0A511ZKL6_9BACI</name>
<dbReference type="EMBL" id="BJYM01000011">
    <property type="protein sequence ID" value="GEN87976.1"/>
    <property type="molecule type" value="Genomic_DNA"/>
</dbReference>
<evidence type="ECO:0008006" key="3">
    <source>
        <dbReference type="Google" id="ProtNLM"/>
    </source>
</evidence>
<dbReference type="PANTHER" id="PTHR33639">
    <property type="entry name" value="THIOL-DISULFIDE OXIDOREDUCTASE DCC"/>
    <property type="match status" value="1"/>
</dbReference>
<gene>
    <name evidence="1" type="primary">yuxK</name>
    <name evidence="1" type="ORF">OSO01_27150</name>
</gene>
<dbReference type="PANTHER" id="PTHR33639:SF2">
    <property type="entry name" value="DUF393 DOMAIN-CONTAINING PROTEIN"/>
    <property type="match status" value="1"/>
</dbReference>
<proteinExistence type="predicted"/>
<dbReference type="AlphaFoldDB" id="A0A511ZKL6"/>
<dbReference type="STRING" id="582851.GCA_900162665_00078"/>
<dbReference type="InterPro" id="IPR052927">
    <property type="entry name" value="DCC_oxidoreductase"/>
</dbReference>
<dbReference type="GO" id="GO:0015035">
    <property type="term" value="F:protein-disulfide reductase activity"/>
    <property type="evidence" value="ECO:0007669"/>
    <property type="project" value="InterPro"/>
</dbReference>
<accession>A0A511ZKL6</accession>
<evidence type="ECO:0000313" key="2">
    <source>
        <dbReference type="Proteomes" id="UP000321558"/>
    </source>
</evidence>
<keyword evidence="2" id="KW-1185">Reference proteome</keyword>
<protein>
    <recommendedName>
        <fullName evidence="3">Thiol-disulfide oxidoreductase</fullName>
    </recommendedName>
</protein>
<dbReference type="Pfam" id="PF04134">
    <property type="entry name" value="DCC1-like"/>
    <property type="match status" value="1"/>
</dbReference>
<reference evidence="1 2" key="1">
    <citation type="submission" date="2019-07" db="EMBL/GenBank/DDBJ databases">
        <title>Whole genome shotgun sequence of Oceanobacillus sojae NBRC 105379.</title>
        <authorList>
            <person name="Hosoyama A."/>
            <person name="Uohara A."/>
            <person name="Ohji S."/>
            <person name="Ichikawa N."/>
        </authorList>
    </citation>
    <scope>NUCLEOTIDE SEQUENCE [LARGE SCALE GENOMIC DNA]</scope>
    <source>
        <strain evidence="1 2">NBRC 105379</strain>
    </source>
</reference>
<dbReference type="Proteomes" id="UP000321558">
    <property type="component" value="Unassembled WGS sequence"/>
</dbReference>
<evidence type="ECO:0000313" key="1">
    <source>
        <dbReference type="EMBL" id="GEN87976.1"/>
    </source>
</evidence>
<sequence>MKLILFDGECHICDGFVQFILNRDKENQFLFTSLQSEAGEFIQKNYRVPENIDSVLFIDGDKVYIKSDAALNILQKLTFPWKMLIAGKILPYFIRDALYDFIARNRHKWFGKKQTCRLPTAQERKKFIETIDDLKKQKPFV</sequence>
<dbReference type="OrthoDB" id="9785438at2"/>
<organism evidence="1 2">
    <name type="scientific">Oceanobacillus sojae</name>
    <dbReference type="NCBI Taxonomy" id="582851"/>
    <lineage>
        <taxon>Bacteria</taxon>
        <taxon>Bacillati</taxon>
        <taxon>Bacillota</taxon>
        <taxon>Bacilli</taxon>
        <taxon>Bacillales</taxon>
        <taxon>Bacillaceae</taxon>
        <taxon>Oceanobacillus</taxon>
    </lineage>
</organism>
<comment type="caution">
    <text evidence="1">The sequence shown here is derived from an EMBL/GenBank/DDBJ whole genome shotgun (WGS) entry which is preliminary data.</text>
</comment>
<dbReference type="RefSeq" id="WP_147210926.1">
    <property type="nucleotide sequence ID" value="NZ_BJYM01000011.1"/>
</dbReference>